<protein>
    <submittedName>
        <fullName evidence="2">Uncharacterized protein</fullName>
    </submittedName>
</protein>
<accession>A0AAJ0BP73</accession>
<organism evidence="2 3">
    <name type="scientific">Phialemonium atrogriseum</name>
    <dbReference type="NCBI Taxonomy" id="1093897"/>
    <lineage>
        <taxon>Eukaryota</taxon>
        <taxon>Fungi</taxon>
        <taxon>Dikarya</taxon>
        <taxon>Ascomycota</taxon>
        <taxon>Pezizomycotina</taxon>
        <taxon>Sordariomycetes</taxon>
        <taxon>Sordariomycetidae</taxon>
        <taxon>Cephalothecales</taxon>
        <taxon>Cephalothecaceae</taxon>
        <taxon>Phialemonium</taxon>
    </lineage>
</organism>
<gene>
    <name evidence="2" type="ORF">QBC33DRAFT_519991</name>
</gene>
<dbReference type="EMBL" id="MU839046">
    <property type="protein sequence ID" value="KAK1761930.1"/>
    <property type="molecule type" value="Genomic_DNA"/>
</dbReference>
<keyword evidence="1" id="KW-0175">Coiled coil</keyword>
<feature type="coiled-coil region" evidence="1">
    <location>
        <begin position="4"/>
        <end position="31"/>
    </location>
</feature>
<evidence type="ECO:0000256" key="1">
    <source>
        <dbReference type="SAM" id="Coils"/>
    </source>
</evidence>
<dbReference type="Proteomes" id="UP001244011">
    <property type="component" value="Unassembled WGS sequence"/>
</dbReference>
<sequence length="205" mass="23575">MDALEFHRDTVRMLKEQLREIQEARMQYNQGPANNRANDWPTDRGIAALFPINIPRAFTPATPTLLAQTTLLALAIYILPNPILALLYSLIGILSVGLISRLLHRLPQRHELQTERHRLHRLINKLVVVYRLGHARRGYGGGEVVARMVVRIDAIEHDLALERMQRDVAGMVDMVARDTTRFLRWEGVVFGCIWQGRIAKDWEDE</sequence>
<dbReference type="GeneID" id="85309511"/>
<keyword evidence="3" id="KW-1185">Reference proteome</keyword>
<evidence type="ECO:0000313" key="3">
    <source>
        <dbReference type="Proteomes" id="UP001244011"/>
    </source>
</evidence>
<comment type="caution">
    <text evidence="2">The sequence shown here is derived from an EMBL/GenBank/DDBJ whole genome shotgun (WGS) entry which is preliminary data.</text>
</comment>
<dbReference type="AlphaFoldDB" id="A0AAJ0BP73"/>
<reference evidence="2" key="1">
    <citation type="submission" date="2023-06" db="EMBL/GenBank/DDBJ databases">
        <title>Genome-scale phylogeny and comparative genomics of the fungal order Sordariales.</title>
        <authorList>
            <consortium name="Lawrence Berkeley National Laboratory"/>
            <person name="Hensen N."/>
            <person name="Bonometti L."/>
            <person name="Westerberg I."/>
            <person name="Brannstrom I.O."/>
            <person name="Guillou S."/>
            <person name="Cros-Aarteil S."/>
            <person name="Calhoun S."/>
            <person name="Haridas S."/>
            <person name="Kuo A."/>
            <person name="Mondo S."/>
            <person name="Pangilinan J."/>
            <person name="Riley R."/>
            <person name="Labutti K."/>
            <person name="Andreopoulos B."/>
            <person name="Lipzen A."/>
            <person name="Chen C."/>
            <person name="Yanf M."/>
            <person name="Daum C."/>
            <person name="Ng V."/>
            <person name="Clum A."/>
            <person name="Steindorff A."/>
            <person name="Ohm R."/>
            <person name="Martin F."/>
            <person name="Silar P."/>
            <person name="Natvig D."/>
            <person name="Lalanne C."/>
            <person name="Gautier V."/>
            <person name="Ament-Velasquez S.L."/>
            <person name="Kruys A."/>
            <person name="Hutchinson M.I."/>
            <person name="Powell A.J."/>
            <person name="Barry K."/>
            <person name="Miller A.N."/>
            <person name="Grigoriev I.V."/>
            <person name="Debuchy R."/>
            <person name="Gladieux P."/>
            <person name="Thoren M.H."/>
            <person name="Johannesson H."/>
        </authorList>
    </citation>
    <scope>NUCLEOTIDE SEQUENCE</scope>
    <source>
        <strain evidence="2">8032-3</strain>
    </source>
</reference>
<proteinExistence type="predicted"/>
<dbReference type="RefSeq" id="XP_060278143.1">
    <property type="nucleotide sequence ID" value="XM_060426324.1"/>
</dbReference>
<name>A0AAJ0BP73_9PEZI</name>
<evidence type="ECO:0000313" key="2">
    <source>
        <dbReference type="EMBL" id="KAK1761930.1"/>
    </source>
</evidence>